<dbReference type="Gene3D" id="2.60.40.10">
    <property type="entry name" value="Immunoglobulins"/>
    <property type="match status" value="1"/>
</dbReference>
<dbReference type="Pfam" id="PF14310">
    <property type="entry name" value="Fn3-like"/>
    <property type="match status" value="1"/>
</dbReference>
<dbReference type="InterPro" id="IPR017853">
    <property type="entry name" value="GH"/>
</dbReference>
<comment type="caution">
    <text evidence="9">The sequence shown here is derived from an EMBL/GenBank/DDBJ whole genome shotgun (WGS) entry which is preliminary data.</text>
</comment>
<evidence type="ECO:0000256" key="3">
    <source>
        <dbReference type="ARBA" id="ARBA00012744"/>
    </source>
</evidence>
<keyword evidence="5" id="KW-0378">Hydrolase</keyword>
<keyword evidence="10" id="KW-1185">Reference proteome</keyword>
<dbReference type="RefSeq" id="WP_095510794.1">
    <property type="nucleotide sequence ID" value="NZ_MQWD01000001.1"/>
</dbReference>
<dbReference type="InterPro" id="IPR036962">
    <property type="entry name" value="Glyco_hydro_3_N_sf"/>
</dbReference>
<evidence type="ECO:0000259" key="8">
    <source>
        <dbReference type="SMART" id="SM01217"/>
    </source>
</evidence>
<proteinExistence type="inferred from homology"/>
<dbReference type="Pfam" id="PF01915">
    <property type="entry name" value="Glyco_hydro_3_C"/>
    <property type="match status" value="1"/>
</dbReference>
<dbReference type="EC" id="3.2.1.21" evidence="3"/>
<evidence type="ECO:0000256" key="6">
    <source>
        <dbReference type="ARBA" id="ARBA00023295"/>
    </source>
</evidence>
<evidence type="ECO:0000313" key="10">
    <source>
        <dbReference type="Proteomes" id="UP000216339"/>
    </source>
</evidence>
<sequence>MKTFSGSRLAARFGLALVILWTVPTALAQSRAEVDARVEEILAGMTVEQKVGEMTQLTLQAVSATAATDETTQHALDLDKLREAVVERHVGSLLNVWDVAFTPEYWAEVITQIQDLAAERETGVPVLYGIDAVHGHHYMQGATVFPHNLALAATFEPDLARAAGRATAVEMRASGIPWNFSPVFDLGRQPLWSRFFETFGEDVHLVTEMGVATVEGLQGDDVGAPGHVAASGKHFYGYSTPTSGKDRTPAWIPDHVQREYYLEPFRAAIERADLRTLMVNSGSINGVPVHGDAAILTDLLRQEMGFEGVVVTDWADIDKLVNHHRVAADQREATRMAVMAGIDLAMVPYDYAFTDHLIALVEDGEVPESRLDESVRRILRLKLDLGLFDDPYPAQDLVEEIGSPAHRAASRRAAEEAITLLENDGTLPIARGARVLVTGPAADDAVIQHGSWTYSWQGTVRGMYPDTARTVLTSIRDLAGDDNVTFVPGATLTEAGDLGAAAEAARAADVAVVVLGEWPTTEQPGDIETLDMPAAQIALAEAVIETGTPTVVVLLENRPLIVRAIAERAAAVVMGYQTGPYAGDAIAGVLFGEVNPSGRLPFTYPRFANSLATYDHTQSEETGPHGFNPQWPFGHGLSYTTFETSNLRLGRETATAADAVEVSVDVANTGDREGDEVVMVFVRDLVASIEPAVRRLRAFEKVTLAPGEQRTVSFSIPVQDLAFVDRTGEWVVEAGTFEVQVGDETASFEVTSSASGTR</sequence>
<keyword evidence="4 7" id="KW-0732">Signal</keyword>
<feature type="signal peptide" evidence="7">
    <location>
        <begin position="1"/>
        <end position="28"/>
    </location>
</feature>
<dbReference type="InterPro" id="IPR036881">
    <property type="entry name" value="Glyco_hydro_3_C_sf"/>
</dbReference>
<dbReference type="SMART" id="SM01217">
    <property type="entry name" value="Fn3_like"/>
    <property type="match status" value="1"/>
</dbReference>
<evidence type="ECO:0000313" key="9">
    <source>
        <dbReference type="EMBL" id="PAP77128.1"/>
    </source>
</evidence>
<dbReference type="InterPro" id="IPR001764">
    <property type="entry name" value="Glyco_hydro_3_N"/>
</dbReference>
<dbReference type="Proteomes" id="UP000216339">
    <property type="component" value="Unassembled WGS sequence"/>
</dbReference>
<dbReference type="OrthoDB" id="9758670at2"/>
<dbReference type="InterPro" id="IPR051915">
    <property type="entry name" value="Cellulose_Degrad_GH3"/>
</dbReference>
<feature type="chain" id="PRO_5012063299" description="beta-glucosidase" evidence="7">
    <location>
        <begin position="29"/>
        <end position="758"/>
    </location>
</feature>
<feature type="domain" description="Fibronectin type III-like" evidence="8">
    <location>
        <begin position="676"/>
        <end position="745"/>
    </location>
</feature>
<dbReference type="SUPFAM" id="SSF51445">
    <property type="entry name" value="(Trans)glycosidases"/>
    <property type="match status" value="1"/>
</dbReference>
<dbReference type="FunFam" id="3.20.20.300:FF:000007">
    <property type="entry name" value="Lysosomal beta glucosidase"/>
    <property type="match status" value="1"/>
</dbReference>
<evidence type="ECO:0000256" key="7">
    <source>
        <dbReference type="SAM" id="SignalP"/>
    </source>
</evidence>
<dbReference type="PANTHER" id="PTHR30620">
    <property type="entry name" value="PERIPLASMIC BETA-GLUCOSIDASE-RELATED"/>
    <property type="match status" value="1"/>
</dbReference>
<organism evidence="9 10">
    <name type="scientific">Rubrivirga marina</name>
    <dbReference type="NCBI Taxonomy" id="1196024"/>
    <lineage>
        <taxon>Bacteria</taxon>
        <taxon>Pseudomonadati</taxon>
        <taxon>Rhodothermota</taxon>
        <taxon>Rhodothermia</taxon>
        <taxon>Rhodothermales</taxon>
        <taxon>Rubricoccaceae</taxon>
        <taxon>Rubrivirga</taxon>
    </lineage>
</organism>
<comment type="similarity">
    <text evidence="2">Belongs to the glycosyl hydrolase 3 family.</text>
</comment>
<name>A0A271J1K1_9BACT</name>
<reference evidence="9 10" key="1">
    <citation type="submission" date="2016-11" db="EMBL/GenBank/DDBJ databases">
        <title>Study of marine rhodopsin-containing bacteria.</title>
        <authorList>
            <person name="Yoshizawa S."/>
            <person name="Kumagai Y."/>
            <person name="Kogure K."/>
        </authorList>
    </citation>
    <scope>NUCLEOTIDE SEQUENCE [LARGE SCALE GENOMIC DNA]</scope>
    <source>
        <strain evidence="9 10">SAORIC-28</strain>
    </source>
</reference>
<evidence type="ECO:0000256" key="1">
    <source>
        <dbReference type="ARBA" id="ARBA00000448"/>
    </source>
</evidence>
<dbReference type="FunFam" id="2.60.40.10:FF:000495">
    <property type="entry name" value="Periplasmic beta-glucosidase"/>
    <property type="match status" value="1"/>
</dbReference>
<evidence type="ECO:0000256" key="5">
    <source>
        <dbReference type="ARBA" id="ARBA00022801"/>
    </source>
</evidence>
<dbReference type="SUPFAM" id="SSF52279">
    <property type="entry name" value="Beta-D-glucan exohydrolase, C-terminal domain"/>
    <property type="match status" value="1"/>
</dbReference>
<dbReference type="EMBL" id="MQWD01000001">
    <property type="protein sequence ID" value="PAP77128.1"/>
    <property type="molecule type" value="Genomic_DNA"/>
</dbReference>
<dbReference type="GO" id="GO:0009251">
    <property type="term" value="P:glucan catabolic process"/>
    <property type="evidence" value="ECO:0007669"/>
    <property type="project" value="TreeGrafter"/>
</dbReference>
<dbReference type="AlphaFoldDB" id="A0A271J1K1"/>
<gene>
    <name evidence="9" type="ORF">BSZ37_12170</name>
</gene>
<evidence type="ECO:0000256" key="2">
    <source>
        <dbReference type="ARBA" id="ARBA00005336"/>
    </source>
</evidence>
<dbReference type="GO" id="GO:0008422">
    <property type="term" value="F:beta-glucosidase activity"/>
    <property type="evidence" value="ECO:0007669"/>
    <property type="project" value="UniProtKB-EC"/>
</dbReference>
<accession>A0A271J1K1</accession>
<dbReference type="Gene3D" id="3.20.20.300">
    <property type="entry name" value="Glycoside hydrolase, family 3, N-terminal domain"/>
    <property type="match status" value="1"/>
</dbReference>
<dbReference type="InterPro" id="IPR002772">
    <property type="entry name" value="Glyco_hydro_3_C"/>
</dbReference>
<protein>
    <recommendedName>
        <fullName evidence="3">beta-glucosidase</fullName>
        <ecNumber evidence="3">3.2.1.21</ecNumber>
    </recommendedName>
</protein>
<dbReference type="Gene3D" id="3.40.50.1700">
    <property type="entry name" value="Glycoside hydrolase family 3 C-terminal domain"/>
    <property type="match status" value="1"/>
</dbReference>
<dbReference type="InterPro" id="IPR013783">
    <property type="entry name" value="Ig-like_fold"/>
</dbReference>
<evidence type="ECO:0000256" key="4">
    <source>
        <dbReference type="ARBA" id="ARBA00022729"/>
    </source>
</evidence>
<comment type="catalytic activity">
    <reaction evidence="1">
        <text>Hydrolysis of terminal, non-reducing beta-D-glucosyl residues with release of beta-D-glucose.</text>
        <dbReference type="EC" id="3.2.1.21"/>
    </reaction>
</comment>
<dbReference type="Pfam" id="PF00933">
    <property type="entry name" value="Glyco_hydro_3"/>
    <property type="match status" value="1"/>
</dbReference>
<dbReference type="PRINTS" id="PR00133">
    <property type="entry name" value="GLHYDRLASE3"/>
</dbReference>
<dbReference type="InterPro" id="IPR026891">
    <property type="entry name" value="Fn3-like"/>
</dbReference>
<keyword evidence="6" id="KW-0326">Glycosidase</keyword>
<dbReference type="PANTHER" id="PTHR30620:SF16">
    <property type="entry name" value="LYSOSOMAL BETA GLUCOSIDASE"/>
    <property type="match status" value="1"/>
</dbReference>